<dbReference type="Pfam" id="PF00018">
    <property type="entry name" value="SH3_1"/>
    <property type="match status" value="1"/>
</dbReference>
<evidence type="ECO:0000256" key="3">
    <source>
        <dbReference type="SAM" id="MobiDB-lite"/>
    </source>
</evidence>
<feature type="compositionally biased region" description="Pro residues" evidence="3">
    <location>
        <begin position="272"/>
        <end position="286"/>
    </location>
</feature>
<evidence type="ECO:0000259" key="5">
    <source>
        <dbReference type="PROSITE" id="PS50826"/>
    </source>
</evidence>
<dbReference type="Proteomes" id="UP000695022">
    <property type="component" value="Unplaced"/>
</dbReference>
<dbReference type="PROSITE" id="PS50002">
    <property type="entry name" value="SH3"/>
    <property type="match status" value="1"/>
</dbReference>
<dbReference type="InterPro" id="IPR036028">
    <property type="entry name" value="SH3-like_dom_sf"/>
</dbReference>
<feature type="region of interest" description="Disordered" evidence="3">
    <location>
        <begin position="99"/>
        <end position="125"/>
    </location>
</feature>
<evidence type="ECO:0000259" key="4">
    <source>
        <dbReference type="PROSITE" id="PS50002"/>
    </source>
</evidence>
<feature type="compositionally biased region" description="Basic and acidic residues" evidence="3">
    <location>
        <begin position="178"/>
        <end position="187"/>
    </location>
</feature>
<keyword evidence="1 2" id="KW-0728">SH3 domain</keyword>
<evidence type="ECO:0000256" key="1">
    <source>
        <dbReference type="ARBA" id="ARBA00022443"/>
    </source>
</evidence>
<feature type="compositionally biased region" description="Low complexity" evidence="3">
    <location>
        <begin position="330"/>
        <end position="348"/>
    </location>
</feature>
<dbReference type="RefSeq" id="XP_014680276.1">
    <property type="nucleotide sequence ID" value="XM_014824790.1"/>
</dbReference>
<dbReference type="Pfam" id="PF02759">
    <property type="entry name" value="RUN"/>
    <property type="match status" value="1"/>
</dbReference>
<feature type="domain" description="SH3" evidence="4">
    <location>
        <begin position="403"/>
        <end position="461"/>
    </location>
</feature>
<proteinExistence type="predicted"/>
<dbReference type="Gene3D" id="2.30.30.40">
    <property type="entry name" value="SH3 Domains"/>
    <property type="match status" value="1"/>
</dbReference>
<evidence type="ECO:0000256" key="2">
    <source>
        <dbReference type="PROSITE-ProRule" id="PRU00192"/>
    </source>
</evidence>
<feature type="region of interest" description="Disordered" evidence="3">
    <location>
        <begin position="153"/>
        <end position="245"/>
    </location>
</feature>
<evidence type="ECO:0000313" key="7">
    <source>
        <dbReference type="RefSeq" id="XP_014680276.1"/>
    </source>
</evidence>
<dbReference type="PANTHER" id="PTHR15591">
    <property type="entry name" value="RUN AND SH3 DOMAIN CONTAINING"/>
    <property type="match status" value="1"/>
</dbReference>
<protein>
    <submittedName>
        <fullName evidence="7">Proteoglycan 4-like</fullName>
    </submittedName>
</protein>
<dbReference type="PANTHER" id="PTHR15591:SF13">
    <property type="entry name" value="RUN DOMAIN-CONTAINING PROTEIN"/>
    <property type="match status" value="1"/>
</dbReference>
<reference evidence="7" key="1">
    <citation type="submission" date="2025-08" db="UniProtKB">
        <authorList>
            <consortium name="RefSeq"/>
        </authorList>
    </citation>
    <scope>IDENTIFICATION</scope>
</reference>
<dbReference type="SUPFAM" id="SSF50044">
    <property type="entry name" value="SH3-domain"/>
    <property type="match status" value="1"/>
</dbReference>
<keyword evidence="6" id="KW-1185">Reference proteome</keyword>
<evidence type="ECO:0000313" key="6">
    <source>
        <dbReference type="Proteomes" id="UP000695022"/>
    </source>
</evidence>
<dbReference type="InterPro" id="IPR037213">
    <property type="entry name" value="Run_dom_sf"/>
</dbReference>
<dbReference type="SMART" id="SM00593">
    <property type="entry name" value="RUN"/>
    <property type="match status" value="1"/>
</dbReference>
<organism evidence="6 7">
    <name type="scientific">Priapulus caudatus</name>
    <name type="common">Priapulid worm</name>
    <dbReference type="NCBI Taxonomy" id="37621"/>
    <lineage>
        <taxon>Eukaryota</taxon>
        <taxon>Metazoa</taxon>
        <taxon>Ecdysozoa</taxon>
        <taxon>Scalidophora</taxon>
        <taxon>Priapulida</taxon>
        <taxon>Priapulimorpha</taxon>
        <taxon>Priapulimorphida</taxon>
        <taxon>Priapulidae</taxon>
        <taxon>Priapulus</taxon>
    </lineage>
</organism>
<dbReference type="InterPro" id="IPR001452">
    <property type="entry name" value="SH3_domain"/>
</dbReference>
<feature type="region of interest" description="Disordered" evidence="3">
    <location>
        <begin position="263"/>
        <end position="372"/>
    </location>
</feature>
<gene>
    <name evidence="7" type="primary">LOC106820260</name>
</gene>
<dbReference type="InterPro" id="IPR004012">
    <property type="entry name" value="Run_dom"/>
</dbReference>
<dbReference type="PROSITE" id="PS50826">
    <property type="entry name" value="RUN"/>
    <property type="match status" value="1"/>
</dbReference>
<feature type="compositionally biased region" description="Basic and acidic residues" evidence="3">
    <location>
        <begin position="195"/>
        <end position="227"/>
    </location>
</feature>
<feature type="domain" description="RUN" evidence="5">
    <location>
        <begin position="1"/>
        <end position="81"/>
    </location>
</feature>
<feature type="compositionally biased region" description="Polar residues" evidence="3">
    <location>
        <begin position="100"/>
        <end position="110"/>
    </location>
</feature>
<name>A0ABM1F755_PRICU</name>
<dbReference type="Gene3D" id="1.20.58.900">
    <property type="match status" value="1"/>
</dbReference>
<accession>A0ABM1F755</accession>
<dbReference type="SMART" id="SM00326">
    <property type="entry name" value="SH3"/>
    <property type="match status" value="1"/>
</dbReference>
<sequence length="461" mass="50530">MPSLRNNSTKFSAFVLGLLNLKALEAWLMYLRQRDQLLGKHYKQEALLRLASTSHVRLFDEIIIAVQPLAVLPFDLDISLLDGATSLTTSFAVTPLTGETGVQYSPSKQPAATVKSPSPPTDKFPAAQASIEVSPPGDRSPSAIPTALLKTQGFRVSAARHDPRETKPTTPPGGKPSLPERKPDPRVPARGKPSLPERKPERVPSRRSPTEGKPLLPERKPERERTSRPQMRVASPDAFSLASLTSSMRRRWGGLGSNIIKTIDKLMEPRTPTSPPPPQLDAPPPKPPRRSVAAATRKTGAQQQQAPIMLMNPMADADTQRRLEADAEGATDSRASASSVSSQDTDTAGTPDSEETVAPLGGKKWSKSRRVQTRIPTIKKMVSSNTSSGSDKERPETMKLWGKHFKHARAHTEHRARRANELSFEKGALLQVVHDVDRDWLRCQHLSKVGLVPKKCIRGCP</sequence>
<dbReference type="GeneID" id="106820260"/>
<dbReference type="InterPro" id="IPR047343">
    <property type="entry name" value="RUSC1_2"/>
</dbReference>